<dbReference type="RefSeq" id="WP_187571749.1">
    <property type="nucleotide sequence ID" value="NZ_CP060711.1"/>
</dbReference>
<name>A0A7G9QXD1_9GAMM</name>
<organism evidence="1 2">
    <name type="scientific">Thermomonas brevis</name>
    <dbReference type="NCBI Taxonomy" id="215691"/>
    <lineage>
        <taxon>Bacteria</taxon>
        <taxon>Pseudomonadati</taxon>
        <taxon>Pseudomonadota</taxon>
        <taxon>Gammaproteobacteria</taxon>
        <taxon>Lysobacterales</taxon>
        <taxon>Lysobacteraceae</taxon>
        <taxon>Thermomonas</taxon>
    </lineage>
</organism>
<sequence length="127" mass="14395">MAKTALPPSLDPADLPRVLPGFRHWFRYPLHRHDFHVLRDARARRLLGYYSAKPLYGTLDANGRVDRSAGFDGRIAGVFVPSPARSWAQAELFFAQMPKRDVARADGRRNWPAINAAVERELRNCLG</sequence>
<dbReference type="AlphaFoldDB" id="A0A7G9QXD1"/>
<keyword evidence="2" id="KW-1185">Reference proteome</keyword>
<dbReference type="KEGG" id="tbv:H9L17_07765"/>
<gene>
    <name evidence="1" type="ORF">H9L17_07765</name>
</gene>
<protein>
    <submittedName>
        <fullName evidence="1">Uncharacterized protein</fullName>
    </submittedName>
</protein>
<accession>A0A7G9QXD1</accession>
<proteinExistence type="predicted"/>
<dbReference type="EMBL" id="CP060711">
    <property type="protein sequence ID" value="QNN48006.1"/>
    <property type="molecule type" value="Genomic_DNA"/>
</dbReference>
<reference evidence="1 2" key="1">
    <citation type="submission" date="2020-08" db="EMBL/GenBank/DDBJ databases">
        <title>Genome sequence of Thermomonas brevis KACC 16975T.</title>
        <authorList>
            <person name="Hyun D.-W."/>
            <person name="Bae J.-W."/>
        </authorList>
    </citation>
    <scope>NUCLEOTIDE SEQUENCE [LARGE SCALE GENOMIC DNA]</scope>
    <source>
        <strain evidence="1 2">KACC 16975</strain>
    </source>
</reference>
<dbReference type="Proteomes" id="UP000515977">
    <property type="component" value="Chromosome"/>
</dbReference>
<evidence type="ECO:0000313" key="2">
    <source>
        <dbReference type="Proteomes" id="UP000515977"/>
    </source>
</evidence>
<evidence type="ECO:0000313" key="1">
    <source>
        <dbReference type="EMBL" id="QNN48006.1"/>
    </source>
</evidence>